<reference evidence="10" key="1">
    <citation type="submission" date="2025-08" db="UniProtKB">
        <authorList>
            <consortium name="RefSeq"/>
        </authorList>
    </citation>
    <scope>IDENTIFICATION</scope>
    <source>
        <tissue evidence="10">Gonad</tissue>
    </source>
</reference>
<keyword evidence="3 6" id="KW-0863">Zinc-finger</keyword>
<dbReference type="SUPFAM" id="SSF57716">
    <property type="entry name" value="Glucocorticoid receptor-like (DNA-binding domain)"/>
    <property type="match status" value="1"/>
</dbReference>
<dbReference type="GO" id="GO:0003677">
    <property type="term" value="F:DNA binding"/>
    <property type="evidence" value="ECO:0007669"/>
    <property type="project" value="UniProtKB-UniRule"/>
</dbReference>
<dbReference type="InterPro" id="IPR006612">
    <property type="entry name" value="THAP_Znf"/>
</dbReference>
<dbReference type="Gene3D" id="6.20.210.20">
    <property type="entry name" value="THAP domain"/>
    <property type="match status" value="1"/>
</dbReference>
<comment type="cofactor">
    <cofactor evidence="1">
        <name>a divalent metal cation</name>
        <dbReference type="ChEBI" id="CHEBI:60240"/>
    </cofactor>
</comment>
<evidence type="ECO:0000256" key="4">
    <source>
        <dbReference type="ARBA" id="ARBA00022833"/>
    </source>
</evidence>
<dbReference type="GO" id="GO:0008270">
    <property type="term" value="F:zinc ion binding"/>
    <property type="evidence" value="ECO:0007669"/>
    <property type="project" value="UniProtKB-KW"/>
</dbReference>
<dbReference type="InterPro" id="IPR038441">
    <property type="entry name" value="THAP_Znf_sf"/>
</dbReference>
<organism evidence="9 10">
    <name type="scientific">Branchiostoma belcheri</name>
    <name type="common">Amphioxus</name>
    <dbReference type="NCBI Taxonomy" id="7741"/>
    <lineage>
        <taxon>Eukaryota</taxon>
        <taxon>Metazoa</taxon>
        <taxon>Chordata</taxon>
        <taxon>Cephalochordata</taxon>
        <taxon>Leptocardii</taxon>
        <taxon>Amphioxiformes</taxon>
        <taxon>Branchiostomatidae</taxon>
        <taxon>Branchiostoma</taxon>
    </lineage>
</organism>
<dbReference type="GeneID" id="109470390"/>
<dbReference type="PROSITE" id="PS50950">
    <property type="entry name" value="ZF_THAP"/>
    <property type="match status" value="1"/>
</dbReference>
<evidence type="ECO:0000256" key="7">
    <source>
        <dbReference type="SAM" id="MobiDB-lite"/>
    </source>
</evidence>
<dbReference type="PANTHER" id="PTHR23080:SF133">
    <property type="entry name" value="SI:CH211-262I1.5-RELATED"/>
    <property type="match status" value="1"/>
</dbReference>
<keyword evidence="9" id="KW-1185">Reference proteome</keyword>
<dbReference type="AlphaFoldDB" id="A0A6P4YKE2"/>
<dbReference type="SMART" id="SM00692">
    <property type="entry name" value="DM3"/>
    <property type="match status" value="1"/>
</dbReference>
<evidence type="ECO:0000256" key="6">
    <source>
        <dbReference type="PROSITE-ProRule" id="PRU00309"/>
    </source>
</evidence>
<evidence type="ECO:0000256" key="1">
    <source>
        <dbReference type="ARBA" id="ARBA00001968"/>
    </source>
</evidence>
<dbReference type="KEGG" id="bbel:109470390"/>
<keyword evidence="5 6" id="KW-0238">DNA-binding</keyword>
<accession>A0A6P4YKE2</accession>
<evidence type="ECO:0000313" key="9">
    <source>
        <dbReference type="Proteomes" id="UP000515135"/>
    </source>
</evidence>
<evidence type="ECO:0000259" key="8">
    <source>
        <dbReference type="PROSITE" id="PS50950"/>
    </source>
</evidence>
<dbReference type="RefSeq" id="XP_019624888.1">
    <property type="nucleotide sequence ID" value="XM_019769329.1"/>
</dbReference>
<evidence type="ECO:0000256" key="2">
    <source>
        <dbReference type="ARBA" id="ARBA00022723"/>
    </source>
</evidence>
<dbReference type="Proteomes" id="UP000515135">
    <property type="component" value="Unplaced"/>
</dbReference>
<keyword evidence="4" id="KW-0862">Zinc</keyword>
<evidence type="ECO:0000256" key="5">
    <source>
        <dbReference type="ARBA" id="ARBA00023125"/>
    </source>
</evidence>
<dbReference type="Pfam" id="PF13359">
    <property type="entry name" value="DDE_Tnp_4"/>
    <property type="match status" value="1"/>
</dbReference>
<proteinExistence type="predicted"/>
<dbReference type="PANTHER" id="PTHR23080">
    <property type="entry name" value="THAP DOMAIN PROTEIN"/>
    <property type="match status" value="1"/>
</dbReference>
<protein>
    <submittedName>
        <fullName evidence="10">Uncharacterized protein LOC109470390</fullName>
    </submittedName>
</protein>
<feature type="domain" description="THAP-type" evidence="8">
    <location>
        <begin position="1"/>
        <end position="87"/>
    </location>
</feature>
<dbReference type="Pfam" id="PF13613">
    <property type="entry name" value="HTH_Tnp_4"/>
    <property type="match status" value="1"/>
</dbReference>
<name>A0A6P4YKE2_BRABE</name>
<evidence type="ECO:0000256" key="3">
    <source>
        <dbReference type="ARBA" id="ARBA00022771"/>
    </source>
</evidence>
<keyword evidence="2" id="KW-0479">Metal-binding</keyword>
<sequence length="472" mass="53234">MGKFHCCVPSCTNDSRYDPEKKLSFHRFPKDSTQRKAWIVKIRRDIGKDFQLSDNTRVCSAHFPAEDFTRTLIGLRNLKAGAVPSIFDWTKTTTKRCGPRRRLNDVNPAPGCSSDAGDLTDNGSSGSVPAPSAEHDYLPPSEIERLQARVKEVEQEKLQLKFYLERFSSDDQTINFYTGFKNYKTLTSVFNALQPTANTMIRWAQMQRHSSNIDNVKMSAFTESEGCLPLIDQFFMFLCRVKQGFAEDDLAIRFGVSQSSVSRLLITWANYLYFMLGSLEIWPSRSVVDKNMPESFRKTYPKTRVIIDCTEIKVQTPSSKVLNSEIYSNYKSHTTFKSLVGITPCGVVSFVSTLYTGAISDKEITAKSGIIDLIEAGDQVMADKGFLIQDMLETKQASLVIPPFLGKKGKFSAAEVSKTHEIARLRIHVERAIRRIKEYPIFDGVVPLSLAPSINQVWTVCSILTNFRGPLF</sequence>
<dbReference type="Pfam" id="PF05485">
    <property type="entry name" value="THAP"/>
    <property type="match status" value="1"/>
</dbReference>
<feature type="region of interest" description="Disordered" evidence="7">
    <location>
        <begin position="98"/>
        <end position="137"/>
    </location>
</feature>
<dbReference type="InterPro" id="IPR027805">
    <property type="entry name" value="Transposase_HTH_dom"/>
</dbReference>
<gene>
    <name evidence="10" type="primary">LOC109470390</name>
</gene>
<dbReference type="SMART" id="SM00980">
    <property type="entry name" value="THAP"/>
    <property type="match status" value="1"/>
</dbReference>
<dbReference type="InterPro" id="IPR027806">
    <property type="entry name" value="HARBI1_dom"/>
</dbReference>
<dbReference type="OrthoDB" id="10020990at2759"/>
<evidence type="ECO:0000313" key="10">
    <source>
        <dbReference type="RefSeq" id="XP_019624888.1"/>
    </source>
</evidence>